<dbReference type="UniPathway" id="UPA00558"/>
<sequence>MKQKLFQSFVRLTGNEKISHFLQGFTSSPLSKPLIRPFQKIYSITDAEMVRPVASYETLNEFFTRSIDMNLRPIDQHSNAIVSPVDADLTAAGPLHEGTQFTIKGKTYSIDEVFGSKKIASSYENGYYYIFYLSPQHYHHFHHPIDGTIRNRYALGSTSYPVNQLGLTYGEEPFHTNYRLITELDTNYGNIAIVKVGALNVNSVQLYCANEHVEKGKDFGHFSFGSTVVLFLSHQPSFESTVDVGSAVHVGEKVGQWL</sequence>
<evidence type="ECO:0000313" key="14">
    <source>
        <dbReference type="Proteomes" id="UP000622653"/>
    </source>
</evidence>
<proteinExistence type="predicted"/>
<dbReference type="GO" id="GO:0004609">
    <property type="term" value="F:phosphatidylserine decarboxylase activity"/>
    <property type="evidence" value="ECO:0007669"/>
    <property type="project" value="UniProtKB-EC"/>
</dbReference>
<keyword evidence="6" id="KW-0443">Lipid metabolism</keyword>
<comment type="pathway">
    <text evidence="12">Phospholipid metabolism; phosphatidylethanolamine biosynthesis.</text>
</comment>
<dbReference type="AlphaFoldDB" id="A0A8J7KCM1"/>
<dbReference type="InterPro" id="IPR003817">
    <property type="entry name" value="PS_Dcarbxylase"/>
</dbReference>
<evidence type="ECO:0000256" key="1">
    <source>
        <dbReference type="ARBA" id="ARBA00001928"/>
    </source>
</evidence>
<dbReference type="PANTHER" id="PTHR10067:SF6">
    <property type="entry name" value="PHOSPHATIDYLSERINE DECARBOXYLASE PROENZYME, MITOCHONDRIAL"/>
    <property type="match status" value="1"/>
</dbReference>
<dbReference type="PANTHER" id="PTHR10067">
    <property type="entry name" value="PHOSPHATIDYLSERINE DECARBOXYLASE"/>
    <property type="match status" value="1"/>
</dbReference>
<keyword evidence="9 13" id="KW-0456">Lyase</keyword>
<evidence type="ECO:0000256" key="12">
    <source>
        <dbReference type="ARBA" id="ARBA00024326"/>
    </source>
</evidence>
<evidence type="ECO:0000256" key="3">
    <source>
        <dbReference type="ARBA" id="ARBA00012243"/>
    </source>
</evidence>
<accession>A0A8J7KCM1</accession>
<keyword evidence="11" id="KW-0670">Pyruvate</keyword>
<dbReference type="InterPro" id="IPR033177">
    <property type="entry name" value="PSD-B"/>
</dbReference>
<dbReference type="EC" id="4.1.1.65" evidence="3"/>
<dbReference type="GO" id="GO:0006646">
    <property type="term" value="P:phosphatidylethanolamine biosynthetic process"/>
    <property type="evidence" value="ECO:0007669"/>
    <property type="project" value="UniProtKB-UniPathway"/>
</dbReference>
<dbReference type="NCBIfam" id="NF002853">
    <property type="entry name" value="PRK03140.1"/>
    <property type="match status" value="1"/>
</dbReference>
<keyword evidence="14" id="KW-1185">Reference proteome</keyword>
<keyword evidence="4" id="KW-0444">Lipid biosynthesis</keyword>
<keyword evidence="8" id="KW-0594">Phospholipid biosynthesis</keyword>
<evidence type="ECO:0000256" key="10">
    <source>
        <dbReference type="ARBA" id="ARBA00023264"/>
    </source>
</evidence>
<organism evidence="13 14">
    <name type="scientific">Savagea serpentis</name>
    <dbReference type="NCBI Taxonomy" id="2785297"/>
    <lineage>
        <taxon>Bacteria</taxon>
        <taxon>Bacillati</taxon>
        <taxon>Bacillota</taxon>
        <taxon>Bacilli</taxon>
        <taxon>Bacillales</taxon>
        <taxon>Caryophanaceae</taxon>
        <taxon>Savagea</taxon>
    </lineage>
</organism>
<comment type="cofactor">
    <cofactor evidence="1">
        <name>pyruvate</name>
        <dbReference type="ChEBI" id="CHEBI:15361"/>
    </cofactor>
</comment>
<evidence type="ECO:0000256" key="6">
    <source>
        <dbReference type="ARBA" id="ARBA00023098"/>
    </source>
</evidence>
<protein>
    <recommendedName>
        <fullName evidence="3">phosphatidylserine decarboxylase</fullName>
        <ecNumber evidence="3">4.1.1.65</ecNumber>
    </recommendedName>
</protein>
<evidence type="ECO:0000256" key="2">
    <source>
        <dbReference type="ARBA" id="ARBA00005189"/>
    </source>
</evidence>
<name>A0A8J7KCM1_9BACL</name>
<keyword evidence="7" id="KW-0865">Zymogen</keyword>
<comment type="caution">
    <text evidence="13">The sequence shown here is derived from an EMBL/GenBank/DDBJ whole genome shotgun (WGS) entry which is preliminary data.</text>
</comment>
<evidence type="ECO:0000256" key="11">
    <source>
        <dbReference type="ARBA" id="ARBA00023317"/>
    </source>
</evidence>
<gene>
    <name evidence="13" type="ORF">IRY55_09855</name>
</gene>
<dbReference type="NCBIfam" id="TIGR00163">
    <property type="entry name" value="PS_decarb"/>
    <property type="match status" value="1"/>
</dbReference>
<dbReference type="EMBL" id="JADKPV010000005">
    <property type="protein sequence ID" value="MBF4501667.1"/>
    <property type="molecule type" value="Genomic_DNA"/>
</dbReference>
<evidence type="ECO:0000256" key="7">
    <source>
        <dbReference type="ARBA" id="ARBA00023145"/>
    </source>
</evidence>
<keyword evidence="10" id="KW-1208">Phospholipid metabolism</keyword>
<dbReference type="RefSeq" id="WP_194563153.1">
    <property type="nucleotide sequence ID" value="NZ_JADKPV010000005.1"/>
</dbReference>
<reference evidence="13" key="1">
    <citation type="submission" date="2020-11" db="EMBL/GenBank/DDBJ databases">
        <title>Multidrug resistant novel bacterium Savagea serpentis sp. nov., isolated from the scats of a vine snake (Ahaetulla nasuta).</title>
        <authorList>
            <person name="Venkata Ramana V."/>
            <person name="Vikas Patil S."/>
            <person name="Yogita Lugani V."/>
        </authorList>
    </citation>
    <scope>NUCLEOTIDE SEQUENCE</scope>
    <source>
        <strain evidence="13">SN6</strain>
    </source>
</reference>
<evidence type="ECO:0000256" key="8">
    <source>
        <dbReference type="ARBA" id="ARBA00023209"/>
    </source>
</evidence>
<comment type="pathway">
    <text evidence="2">Lipid metabolism.</text>
</comment>
<dbReference type="Proteomes" id="UP000622653">
    <property type="component" value="Unassembled WGS sequence"/>
</dbReference>
<evidence type="ECO:0000256" key="5">
    <source>
        <dbReference type="ARBA" id="ARBA00022793"/>
    </source>
</evidence>
<dbReference type="Pfam" id="PF02666">
    <property type="entry name" value="PS_Dcarbxylase"/>
    <property type="match status" value="1"/>
</dbReference>
<evidence type="ECO:0000313" key="13">
    <source>
        <dbReference type="EMBL" id="MBF4501667.1"/>
    </source>
</evidence>
<evidence type="ECO:0000256" key="9">
    <source>
        <dbReference type="ARBA" id="ARBA00023239"/>
    </source>
</evidence>
<evidence type="ECO:0000256" key="4">
    <source>
        <dbReference type="ARBA" id="ARBA00022516"/>
    </source>
</evidence>
<keyword evidence="5" id="KW-0210">Decarboxylase</keyword>